<gene>
    <name evidence="1" type="ORF">E2C01_036390</name>
</gene>
<sequence length="79" mass="8048">MNEQVGVTGRPDAGLCEGFVSVRGRGVVDGGGDGVVVVVVGGAGCTRLDLQRVACQEGLWASCIIHHGLSGALLWLRGC</sequence>
<evidence type="ECO:0000313" key="2">
    <source>
        <dbReference type="Proteomes" id="UP000324222"/>
    </source>
</evidence>
<protein>
    <submittedName>
        <fullName evidence="1">Uncharacterized protein</fullName>
    </submittedName>
</protein>
<dbReference type="EMBL" id="VSRR010005561">
    <property type="protein sequence ID" value="MPC42758.1"/>
    <property type="molecule type" value="Genomic_DNA"/>
</dbReference>
<comment type="caution">
    <text evidence="1">The sequence shown here is derived from an EMBL/GenBank/DDBJ whole genome shotgun (WGS) entry which is preliminary data.</text>
</comment>
<keyword evidence="2" id="KW-1185">Reference proteome</keyword>
<reference evidence="1 2" key="1">
    <citation type="submission" date="2019-05" db="EMBL/GenBank/DDBJ databases">
        <title>Another draft genome of Portunus trituberculatus and its Hox gene families provides insights of decapod evolution.</title>
        <authorList>
            <person name="Jeong J.-H."/>
            <person name="Song I."/>
            <person name="Kim S."/>
            <person name="Choi T."/>
            <person name="Kim D."/>
            <person name="Ryu S."/>
            <person name="Kim W."/>
        </authorList>
    </citation>
    <scope>NUCLEOTIDE SEQUENCE [LARGE SCALE GENOMIC DNA]</scope>
    <source>
        <tissue evidence="1">Muscle</tissue>
    </source>
</reference>
<organism evidence="1 2">
    <name type="scientific">Portunus trituberculatus</name>
    <name type="common">Swimming crab</name>
    <name type="synonym">Neptunus trituberculatus</name>
    <dbReference type="NCBI Taxonomy" id="210409"/>
    <lineage>
        <taxon>Eukaryota</taxon>
        <taxon>Metazoa</taxon>
        <taxon>Ecdysozoa</taxon>
        <taxon>Arthropoda</taxon>
        <taxon>Crustacea</taxon>
        <taxon>Multicrustacea</taxon>
        <taxon>Malacostraca</taxon>
        <taxon>Eumalacostraca</taxon>
        <taxon>Eucarida</taxon>
        <taxon>Decapoda</taxon>
        <taxon>Pleocyemata</taxon>
        <taxon>Brachyura</taxon>
        <taxon>Eubrachyura</taxon>
        <taxon>Portunoidea</taxon>
        <taxon>Portunidae</taxon>
        <taxon>Portuninae</taxon>
        <taxon>Portunus</taxon>
    </lineage>
</organism>
<evidence type="ECO:0000313" key="1">
    <source>
        <dbReference type="EMBL" id="MPC42758.1"/>
    </source>
</evidence>
<name>A0A5B7FCB7_PORTR</name>
<dbReference type="Proteomes" id="UP000324222">
    <property type="component" value="Unassembled WGS sequence"/>
</dbReference>
<accession>A0A5B7FCB7</accession>
<dbReference type="AlphaFoldDB" id="A0A5B7FCB7"/>
<proteinExistence type="predicted"/>